<feature type="transmembrane region" description="Helical" evidence="1">
    <location>
        <begin position="95"/>
        <end position="125"/>
    </location>
</feature>
<dbReference type="AlphaFoldDB" id="A0A399FWY6"/>
<feature type="transmembrane region" description="Helical" evidence="1">
    <location>
        <begin position="228"/>
        <end position="246"/>
    </location>
</feature>
<dbReference type="Proteomes" id="UP000266287">
    <property type="component" value="Unassembled WGS sequence"/>
</dbReference>
<keyword evidence="1" id="KW-0812">Transmembrane</keyword>
<proteinExistence type="predicted"/>
<evidence type="ECO:0000256" key="1">
    <source>
        <dbReference type="SAM" id="Phobius"/>
    </source>
</evidence>
<organism evidence="2 3">
    <name type="scientific">candidate division NPL-UPA2 bacterium Unc8</name>
    <dbReference type="NCBI Taxonomy" id="1980939"/>
    <lineage>
        <taxon>Bacteria</taxon>
    </lineage>
</organism>
<keyword evidence="1" id="KW-1133">Transmembrane helix</keyword>
<gene>
    <name evidence="2" type="ORF">B9J77_02180</name>
</gene>
<comment type="caution">
    <text evidence="2">The sequence shown here is derived from an EMBL/GenBank/DDBJ whole genome shotgun (WGS) entry which is preliminary data.</text>
</comment>
<feature type="transmembrane region" description="Helical" evidence="1">
    <location>
        <begin position="131"/>
        <end position="152"/>
    </location>
</feature>
<name>A0A399FWY6_UNCN2</name>
<evidence type="ECO:0000313" key="3">
    <source>
        <dbReference type="Proteomes" id="UP000266287"/>
    </source>
</evidence>
<feature type="transmembrane region" description="Helical" evidence="1">
    <location>
        <begin position="20"/>
        <end position="40"/>
    </location>
</feature>
<feature type="transmembrane region" description="Helical" evidence="1">
    <location>
        <begin position="52"/>
        <end position="74"/>
    </location>
</feature>
<dbReference type="EMBL" id="NDHY01000003">
    <property type="protein sequence ID" value="RII00557.1"/>
    <property type="molecule type" value="Genomic_DNA"/>
</dbReference>
<dbReference type="PANTHER" id="PTHR43471">
    <property type="entry name" value="ABC TRANSPORTER PERMEASE"/>
    <property type="match status" value="1"/>
</dbReference>
<evidence type="ECO:0000313" key="2">
    <source>
        <dbReference type="EMBL" id="RII00557.1"/>
    </source>
</evidence>
<feature type="transmembrane region" description="Helical" evidence="1">
    <location>
        <begin position="159"/>
        <end position="180"/>
    </location>
</feature>
<reference evidence="2 3" key="1">
    <citation type="submission" date="2018-08" db="EMBL/GenBank/DDBJ databases">
        <title>Draft genome of candidate division NPL-UPA2 bacterium Unc8 that adapted to ultra-basic serpentinizing groundwater.</title>
        <authorList>
            <person name="Ishii S."/>
            <person name="Suzuki S."/>
            <person name="Nealson K.H."/>
        </authorList>
    </citation>
    <scope>NUCLEOTIDE SEQUENCE [LARGE SCALE GENOMIC DNA]</scope>
    <source>
        <strain evidence="2">Unc8</strain>
    </source>
</reference>
<accession>A0A399FWY6</accession>
<protein>
    <submittedName>
        <fullName evidence="2">ABC transporter permease</fullName>
    </submittedName>
</protein>
<sequence length="252" mass="28121">MKILALIGNTYKESVRQPVFFVLLIGGAILIYTSPFYTLFAFGGETKMIKDMAFATITVCSLLLALLSASTVVVDEIESKRLLTLISKPLTRSEFIFGKFIGIIFSVFMAMAILTLIFVLTLWQIGELEPMIFRGMILIYTKVALLTAISVAISTRMPVIVNIVICILLFILGYLNNYFFGFFEGRTFFVHSLGRVFFTIIPNLENFNVAAAIAVGTPVSIRYLLSTILYGIVYMVIALLIAITLFQKREVA</sequence>
<keyword evidence="1" id="KW-0472">Membrane</keyword>
<dbReference type="PANTHER" id="PTHR43471:SF10">
    <property type="entry name" value="SLL1107 PROTEIN"/>
    <property type="match status" value="1"/>
</dbReference>
<dbReference type="Pfam" id="PF12679">
    <property type="entry name" value="ABC2_membrane_2"/>
    <property type="match status" value="1"/>
</dbReference>